<reference evidence="2" key="1">
    <citation type="journal article" date="2019" name="Int. J. Syst. Evol. Microbiol.">
        <title>The Global Catalogue of Microorganisms (GCM) 10K type strain sequencing project: providing services to taxonomists for standard genome sequencing and annotation.</title>
        <authorList>
            <consortium name="The Broad Institute Genomics Platform"/>
            <consortium name="The Broad Institute Genome Sequencing Center for Infectious Disease"/>
            <person name="Wu L."/>
            <person name="Ma J."/>
        </authorList>
    </citation>
    <scope>NUCLEOTIDE SEQUENCE [LARGE SCALE GENOMIC DNA]</scope>
    <source>
        <strain evidence="2">JCM 9092</strain>
    </source>
</reference>
<keyword evidence="2" id="KW-1185">Reference proteome</keyword>
<proteinExistence type="predicted"/>
<protein>
    <submittedName>
        <fullName evidence="1">Uncharacterized protein</fullName>
    </submittedName>
</protein>
<dbReference type="Proteomes" id="UP001501637">
    <property type="component" value="Unassembled WGS sequence"/>
</dbReference>
<dbReference type="RefSeq" id="WP_344525278.1">
    <property type="nucleotide sequence ID" value="NZ_BAAAUG010000112.1"/>
</dbReference>
<sequence>MTKYAAGDEIWERRRRSFATVLNVVGAALNVETEAGAQWVARVEHCMPAVDAVDREAPSGTTPVKALPSGVQVHDYVWVAGAYRQILDMRCKSESGGKILELEGHGPWVMVRPGTVYRRTQIGAPR</sequence>
<comment type="caution">
    <text evidence="1">The sequence shown here is derived from an EMBL/GenBank/DDBJ whole genome shotgun (WGS) entry which is preliminary data.</text>
</comment>
<name>A0ABP6MXA6_9ACTN</name>
<accession>A0ABP6MXA6</accession>
<dbReference type="EMBL" id="BAAAUG010000112">
    <property type="protein sequence ID" value="GAA3127398.1"/>
    <property type="molecule type" value="Genomic_DNA"/>
</dbReference>
<organism evidence="1 2">
    <name type="scientific">Streptomyces rectiviolaceus</name>
    <dbReference type="NCBI Taxonomy" id="332591"/>
    <lineage>
        <taxon>Bacteria</taxon>
        <taxon>Bacillati</taxon>
        <taxon>Actinomycetota</taxon>
        <taxon>Actinomycetes</taxon>
        <taxon>Kitasatosporales</taxon>
        <taxon>Streptomycetaceae</taxon>
        <taxon>Streptomyces</taxon>
    </lineage>
</organism>
<evidence type="ECO:0000313" key="1">
    <source>
        <dbReference type="EMBL" id="GAA3127398.1"/>
    </source>
</evidence>
<evidence type="ECO:0000313" key="2">
    <source>
        <dbReference type="Proteomes" id="UP001501637"/>
    </source>
</evidence>
<gene>
    <name evidence="1" type="ORF">GCM10010449_55980</name>
</gene>